<dbReference type="EMBL" id="JAINUF010000021">
    <property type="protein sequence ID" value="KAJ8334796.1"/>
    <property type="molecule type" value="Genomic_DNA"/>
</dbReference>
<accession>A0A9Q1E9Q4</accession>
<gene>
    <name evidence="1" type="ORF">SKAU_G00404350</name>
</gene>
<evidence type="ECO:0000313" key="1">
    <source>
        <dbReference type="EMBL" id="KAJ8334796.1"/>
    </source>
</evidence>
<evidence type="ECO:0000313" key="2">
    <source>
        <dbReference type="Proteomes" id="UP001152622"/>
    </source>
</evidence>
<comment type="caution">
    <text evidence="1">The sequence shown here is derived from an EMBL/GenBank/DDBJ whole genome shotgun (WGS) entry which is preliminary data.</text>
</comment>
<sequence length="161" mass="17744">MSALCGINEFGLMSSRVLSWKQARLTEPHSGDLNATITLEAEPEDTERAGEREMAARYLSWILGPTRTKKSKGHVWDWVNIRSANVWPKKLQELLDAIESAWTKIPTECFQHLVGIHAVKSSDYSGGKRGSYPVLGMGGCVVAPVWCEPVNPPNPKRGSGL</sequence>
<proteinExistence type="predicted"/>
<dbReference type="Proteomes" id="UP001152622">
    <property type="component" value="Chromosome 21"/>
</dbReference>
<organism evidence="1 2">
    <name type="scientific">Synaphobranchus kaupii</name>
    <name type="common">Kaup's arrowtooth eel</name>
    <dbReference type="NCBI Taxonomy" id="118154"/>
    <lineage>
        <taxon>Eukaryota</taxon>
        <taxon>Metazoa</taxon>
        <taxon>Chordata</taxon>
        <taxon>Craniata</taxon>
        <taxon>Vertebrata</taxon>
        <taxon>Euteleostomi</taxon>
        <taxon>Actinopterygii</taxon>
        <taxon>Neopterygii</taxon>
        <taxon>Teleostei</taxon>
        <taxon>Anguilliformes</taxon>
        <taxon>Synaphobranchidae</taxon>
        <taxon>Synaphobranchus</taxon>
    </lineage>
</organism>
<name>A0A9Q1E9Q4_SYNKA</name>
<keyword evidence="2" id="KW-1185">Reference proteome</keyword>
<dbReference type="AlphaFoldDB" id="A0A9Q1E9Q4"/>
<protein>
    <submittedName>
        <fullName evidence="1">Uncharacterized protein</fullName>
    </submittedName>
</protein>
<reference evidence="1" key="1">
    <citation type="journal article" date="2023" name="Science">
        <title>Genome structures resolve the early diversification of teleost fishes.</title>
        <authorList>
            <person name="Parey E."/>
            <person name="Louis A."/>
            <person name="Montfort J."/>
            <person name="Bouchez O."/>
            <person name="Roques C."/>
            <person name="Iampietro C."/>
            <person name="Lluch J."/>
            <person name="Castinel A."/>
            <person name="Donnadieu C."/>
            <person name="Desvignes T."/>
            <person name="Floi Bucao C."/>
            <person name="Jouanno E."/>
            <person name="Wen M."/>
            <person name="Mejri S."/>
            <person name="Dirks R."/>
            <person name="Jansen H."/>
            <person name="Henkel C."/>
            <person name="Chen W.J."/>
            <person name="Zahm M."/>
            <person name="Cabau C."/>
            <person name="Klopp C."/>
            <person name="Thompson A.W."/>
            <person name="Robinson-Rechavi M."/>
            <person name="Braasch I."/>
            <person name="Lecointre G."/>
            <person name="Bobe J."/>
            <person name="Postlethwait J.H."/>
            <person name="Berthelot C."/>
            <person name="Roest Crollius H."/>
            <person name="Guiguen Y."/>
        </authorList>
    </citation>
    <scope>NUCLEOTIDE SEQUENCE</scope>
    <source>
        <strain evidence="1">WJC10195</strain>
    </source>
</reference>